<dbReference type="SUPFAM" id="SSF51430">
    <property type="entry name" value="NAD(P)-linked oxidoreductase"/>
    <property type="match status" value="1"/>
</dbReference>
<feature type="domain" description="NADP-dependent oxidoreductase" evidence="2">
    <location>
        <begin position="3"/>
        <end position="219"/>
    </location>
</feature>
<organism evidence="3">
    <name type="scientific">Thermosporothrix sp. COM3</name>
    <dbReference type="NCBI Taxonomy" id="2490863"/>
    <lineage>
        <taxon>Bacteria</taxon>
        <taxon>Bacillati</taxon>
        <taxon>Chloroflexota</taxon>
        <taxon>Ktedonobacteria</taxon>
        <taxon>Ktedonobacterales</taxon>
        <taxon>Thermosporotrichaceae</taxon>
        <taxon>Thermosporothrix</taxon>
    </lineage>
</organism>
<evidence type="ECO:0000259" key="2">
    <source>
        <dbReference type="Pfam" id="PF00248"/>
    </source>
</evidence>
<evidence type="ECO:0000313" key="3">
    <source>
        <dbReference type="EMBL" id="BBH87513.1"/>
    </source>
</evidence>
<dbReference type="InterPro" id="IPR036812">
    <property type="entry name" value="NAD(P)_OxRdtase_dom_sf"/>
</dbReference>
<evidence type="ECO:0000256" key="1">
    <source>
        <dbReference type="ARBA" id="ARBA00023002"/>
    </source>
</evidence>
<dbReference type="GO" id="GO:0016491">
    <property type="term" value="F:oxidoreductase activity"/>
    <property type="evidence" value="ECO:0007669"/>
    <property type="project" value="UniProtKB-KW"/>
</dbReference>
<dbReference type="InterPro" id="IPR023210">
    <property type="entry name" value="NADP_OxRdtase_dom"/>
</dbReference>
<keyword evidence="1" id="KW-0560">Oxidoreductase</keyword>
<dbReference type="GO" id="GO:0005829">
    <property type="term" value="C:cytosol"/>
    <property type="evidence" value="ECO:0007669"/>
    <property type="project" value="TreeGrafter"/>
</dbReference>
<sequence>MGSHRKHMVQALEGSLKRLNTDYIDVYYVHVWDMLTPIEETMRALDDLVRAGKVLYVGISDAPAWVVARANTLAEHYGWSPFVSLSLQYNLVERSGERELLPMAEALDLGVTAWSPLSFGLLSGKYTRGTEGGRLNDSGFQSLNFLEQSERNMQIAQTVQQLADELRCTPAQLALAWLRQQANGIIPIISGRTVAQIKENLDCLDLTLSQDVLNRLDGVSRVPLGFPMDFLKLESVLYQTYGGLFDSIDSDRLNLLRRLTRR</sequence>
<dbReference type="AlphaFoldDB" id="A0A455SGC4"/>
<dbReference type="InterPro" id="IPR050523">
    <property type="entry name" value="AKR_Detox_Biosynth"/>
</dbReference>
<dbReference type="PANTHER" id="PTHR43364">
    <property type="entry name" value="NADH-SPECIFIC METHYLGLYOXAL REDUCTASE-RELATED"/>
    <property type="match status" value="1"/>
</dbReference>
<proteinExistence type="predicted"/>
<reference evidence="3" key="1">
    <citation type="submission" date="2018-12" db="EMBL/GenBank/DDBJ databases">
        <title>Novel natural products biosynthetic potential of the class Ktedonobacteria.</title>
        <authorList>
            <person name="Zheng Y."/>
            <person name="Saitou A."/>
            <person name="Wang C.M."/>
            <person name="Toyoda A."/>
            <person name="Minakuchi Y."/>
            <person name="Sekiguchi Y."/>
            <person name="Ueda K."/>
            <person name="Takano H."/>
            <person name="Sakai Y."/>
            <person name="Yokota A."/>
            <person name="Yabe S."/>
        </authorList>
    </citation>
    <scope>NUCLEOTIDE SEQUENCE</scope>
    <source>
        <strain evidence="3">COM3</strain>
    </source>
</reference>
<gene>
    <name evidence="3" type="ORF">KTC_22640</name>
</gene>
<name>A0A455SGC4_9CHLR</name>
<accession>A0A455SGC4</accession>
<dbReference type="EMBL" id="AP019376">
    <property type="protein sequence ID" value="BBH87513.1"/>
    <property type="molecule type" value="Genomic_DNA"/>
</dbReference>
<dbReference type="PANTHER" id="PTHR43364:SF4">
    <property type="entry name" value="NAD(P)-LINKED OXIDOREDUCTASE SUPERFAMILY PROTEIN"/>
    <property type="match status" value="1"/>
</dbReference>
<dbReference type="Pfam" id="PF00248">
    <property type="entry name" value="Aldo_ket_red"/>
    <property type="match status" value="1"/>
</dbReference>
<protein>
    <recommendedName>
        <fullName evidence="2">NADP-dependent oxidoreductase domain-containing protein</fullName>
    </recommendedName>
</protein>
<dbReference type="Gene3D" id="3.20.20.100">
    <property type="entry name" value="NADP-dependent oxidoreductase domain"/>
    <property type="match status" value="1"/>
</dbReference>